<evidence type="ECO:0000313" key="3">
    <source>
        <dbReference type="Proteomes" id="UP000242146"/>
    </source>
</evidence>
<keyword evidence="1" id="KW-0472">Membrane</keyword>
<keyword evidence="1" id="KW-0812">Transmembrane</keyword>
<protein>
    <submittedName>
        <fullName evidence="2">Uncharacterized protein</fullName>
    </submittedName>
</protein>
<sequence length="98" mass="11202">MPVPPHHHHHRLPLCRRFFYFIKLFVFSLIKPVLSEIMCLAAFCVVDLRLLSKEAAAVSSIQSSRALQASTTEAPNWTSLFISFEYFQVLSNKCTSMV</sequence>
<dbReference type="EMBL" id="MCGT01000026">
    <property type="protein sequence ID" value="ORX49498.1"/>
    <property type="molecule type" value="Genomic_DNA"/>
</dbReference>
<dbReference type="AlphaFoldDB" id="A0A1X2GB09"/>
<evidence type="ECO:0000313" key="2">
    <source>
        <dbReference type="EMBL" id="ORX49498.1"/>
    </source>
</evidence>
<accession>A0A1X2GB09</accession>
<keyword evidence="1" id="KW-1133">Transmembrane helix</keyword>
<feature type="transmembrane region" description="Helical" evidence="1">
    <location>
        <begin position="20"/>
        <end position="46"/>
    </location>
</feature>
<name>A0A1X2GB09_9FUNG</name>
<comment type="caution">
    <text evidence="2">The sequence shown here is derived from an EMBL/GenBank/DDBJ whole genome shotgun (WGS) entry which is preliminary data.</text>
</comment>
<gene>
    <name evidence="2" type="ORF">DM01DRAFT_1409467</name>
</gene>
<feature type="non-terminal residue" evidence="2">
    <location>
        <position position="98"/>
    </location>
</feature>
<keyword evidence="3" id="KW-1185">Reference proteome</keyword>
<proteinExistence type="predicted"/>
<dbReference type="Proteomes" id="UP000242146">
    <property type="component" value="Unassembled WGS sequence"/>
</dbReference>
<reference evidence="2 3" key="1">
    <citation type="submission" date="2016-07" db="EMBL/GenBank/DDBJ databases">
        <title>Pervasive Adenine N6-methylation of Active Genes in Fungi.</title>
        <authorList>
            <consortium name="DOE Joint Genome Institute"/>
            <person name="Mondo S.J."/>
            <person name="Dannebaum R.O."/>
            <person name="Kuo R.C."/>
            <person name="Labutti K."/>
            <person name="Haridas S."/>
            <person name="Kuo A."/>
            <person name="Salamov A."/>
            <person name="Ahrendt S.R."/>
            <person name="Lipzen A."/>
            <person name="Sullivan W."/>
            <person name="Andreopoulos W.B."/>
            <person name="Clum A."/>
            <person name="Lindquist E."/>
            <person name="Daum C."/>
            <person name="Ramamoorthy G.K."/>
            <person name="Gryganskyi A."/>
            <person name="Culley D."/>
            <person name="Magnuson J.K."/>
            <person name="James T.Y."/>
            <person name="O'Malley M.A."/>
            <person name="Stajich J.E."/>
            <person name="Spatafora J.W."/>
            <person name="Visel A."/>
            <person name="Grigoriev I.V."/>
        </authorList>
    </citation>
    <scope>NUCLEOTIDE SEQUENCE [LARGE SCALE GENOMIC DNA]</scope>
    <source>
        <strain evidence="2 3">NRRL 3301</strain>
    </source>
</reference>
<organism evidence="2 3">
    <name type="scientific">Hesseltinella vesiculosa</name>
    <dbReference type="NCBI Taxonomy" id="101127"/>
    <lineage>
        <taxon>Eukaryota</taxon>
        <taxon>Fungi</taxon>
        <taxon>Fungi incertae sedis</taxon>
        <taxon>Mucoromycota</taxon>
        <taxon>Mucoromycotina</taxon>
        <taxon>Mucoromycetes</taxon>
        <taxon>Mucorales</taxon>
        <taxon>Cunninghamellaceae</taxon>
        <taxon>Hesseltinella</taxon>
    </lineage>
</organism>
<evidence type="ECO:0000256" key="1">
    <source>
        <dbReference type="SAM" id="Phobius"/>
    </source>
</evidence>